<accession>A0A4Q5HEX6</accession>
<dbReference type="GO" id="GO:0016740">
    <property type="term" value="F:transferase activity"/>
    <property type="evidence" value="ECO:0007669"/>
    <property type="project" value="UniProtKB-KW"/>
</dbReference>
<proteinExistence type="predicted"/>
<reference evidence="1 2" key="1">
    <citation type="journal article" date="2019" name="Science, e1252229">
        <title>Invertible promoters mediate bacterial phase variation, antibiotic resistance, and host adaptation in the gut.</title>
        <authorList>
            <person name="Jiang X."/>
            <person name="Hall A.B."/>
            <person name="Arthur T.D."/>
            <person name="Plichta D.R."/>
            <person name="Covington C.T."/>
            <person name="Poyet M."/>
            <person name="Crothers J."/>
            <person name="Moses P.L."/>
            <person name="Tolonen A.C."/>
            <person name="Vlamakis H."/>
            <person name="Alm E.J."/>
            <person name="Xavier R.J."/>
        </authorList>
    </citation>
    <scope>NUCLEOTIDE SEQUENCE [LARGE SCALE GENOMIC DNA]</scope>
    <source>
        <strain evidence="2">bf_0095</strain>
    </source>
</reference>
<name>A0A4Q5HEX6_9BACE</name>
<dbReference type="Gene3D" id="3.20.20.80">
    <property type="entry name" value="Glycosidases"/>
    <property type="match status" value="1"/>
</dbReference>
<dbReference type="Proteomes" id="UP000291191">
    <property type="component" value="Unassembled WGS sequence"/>
</dbReference>
<sequence length="357" mass="42591">MKNLALYLPQYHTIPENDKWWGKDFTEWTTVKNGKKFFKAHQQPKVPLNDNYYDLVTNGCNTWQWQANLANKYGIYGFCIYHYWFNGKLLLEKPMEILLANPQIDVKYSICWANEPWARTWDGKPTSVLMNQVYGGDDDIISHFNYLLQFFKDPRYIKINNKPMVNLYRTVNITYLEQMISTWNCLAKENGFDGIYWVSAITSEKNDERSHLFDHYYYFEPGYTLHNALPKYYRLRYVFISGLRRIANRVLNTNLVERIVDINIIWTSIERRIIRDKVSPGIVVSWDNTPRKKKNGHVFENSTPLRFGQCISVLNSKYPKDEFLYINAWNEWSEGAYLEPDKIHKFEYLEAIHQVFQ</sequence>
<protein>
    <submittedName>
        <fullName evidence="1">Glycosyl transferase</fullName>
    </submittedName>
</protein>
<dbReference type="OrthoDB" id="9816424at2"/>
<dbReference type="AlphaFoldDB" id="A0A4Q5HEX6"/>
<comment type="caution">
    <text evidence="1">The sequence shown here is derived from an EMBL/GenBank/DDBJ whole genome shotgun (WGS) entry which is preliminary data.</text>
</comment>
<dbReference type="RefSeq" id="WP_115502532.1">
    <property type="nucleotide sequence ID" value="NZ_CABMMK010000003.1"/>
</dbReference>
<evidence type="ECO:0000313" key="1">
    <source>
        <dbReference type="EMBL" id="RYT80868.1"/>
    </source>
</evidence>
<dbReference type="InterPro" id="IPR032719">
    <property type="entry name" value="WbsX"/>
</dbReference>
<organism evidence="1 2">
    <name type="scientific">Bacteroides intestinalis</name>
    <dbReference type="NCBI Taxonomy" id="329854"/>
    <lineage>
        <taxon>Bacteria</taxon>
        <taxon>Pseudomonadati</taxon>
        <taxon>Bacteroidota</taxon>
        <taxon>Bacteroidia</taxon>
        <taxon>Bacteroidales</taxon>
        <taxon>Bacteroidaceae</taxon>
        <taxon>Bacteroides</taxon>
    </lineage>
</organism>
<keyword evidence="1" id="KW-0808">Transferase</keyword>
<dbReference type="PANTHER" id="PTHR41244">
    <property type="entry name" value="RHAMNAN SYNTHESIS F"/>
    <property type="match status" value="1"/>
</dbReference>
<keyword evidence="2" id="KW-1185">Reference proteome</keyword>
<dbReference type="EMBL" id="RCXO01000009">
    <property type="protein sequence ID" value="RYT80868.1"/>
    <property type="molecule type" value="Genomic_DNA"/>
</dbReference>
<evidence type="ECO:0000313" key="2">
    <source>
        <dbReference type="Proteomes" id="UP000291191"/>
    </source>
</evidence>
<gene>
    <name evidence="1" type="ORF">EAJ06_09245</name>
</gene>
<dbReference type="Pfam" id="PF14307">
    <property type="entry name" value="Glyco_tran_WbsX"/>
    <property type="match status" value="1"/>
</dbReference>
<dbReference type="CDD" id="cd11579">
    <property type="entry name" value="Glyco_tran_WbsX"/>
    <property type="match status" value="1"/>
</dbReference>
<dbReference type="PANTHER" id="PTHR41244:SF1">
    <property type="entry name" value="GLYCOSYLTRANSFERASE"/>
    <property type="match status" value="1"/>
</dbReference>